<dbReference type="GO" id="GO:0005737">
    <property type="term" value="C:cytoplasm"/>
    <property type="evidence" value="ECO:0007669"/>
    <property type="project" value="TreeGrafter"/>
</dbReference>
<dbReference type="GO" id="GO:0017148">
    <property type="term" value="P:negative regulation of translation"/>
    <property type="evidence" value="ECO:0007669"/>
    <property type="project" value="UniProtKB-KW"/>
</dbReference>
<evidence type="ECO:0000256" key="6">
    <source>
        <dbReference type="SAM" id="MobiDB-lite"/>
    </source>
</evidence>
<feature type="compositionally biased region" description="Basic and acidic residues" evidence="6">
    <location>
        <begin position="172"/>
        <end position="182"/>
    </location>
</feature>
<dbReference type="PROSITE" id="PS00108">
    <property type="entry name" value="PROTEIN_KINASE_ST"/>
    <property type="match status" value="1"/>
</dbReference>
<feature type="region of interest" description="Disordered" evidence="6">
    <location>
        <begin position="213"/>
        <end position="272"/>
    </location>
</feature>
<evidence type="ECO:0000256" key="4">
    <source>
        <dbReference type="ARBA" id="ARBA00022840"/>
    </source>
</evidence>
<feature type="compositionally biased region" description="Basic and acidic residues" evidence="6">
    <location>
        <begin position="79"/>
        <end position="89"/>
    </location>
</feature>
<evidence type="ECO:0000256" key="1">
    <source>
        <dbReference type="ARBA" id="ARBA00022679"/>
    </source>
</evidence>
<dbReference type="InterPro" id="IPR011009">
    <property type="entry name" value="Kinase-like_dom_sf"/>
</dbReference>
<keyword evidence="4" id="KW-0067">ATP-binding</keyword>
<reference evidence="8 9" key="1">
    <citation type="submission" date="2019-03" db="EMBL/GenBank/DDBJ databases">
        <title>Single cell metagenomics reveals metabolic interactions within the superorganism composed of flagellate Streblomastix strix and complex community of Bacteroidetes bacteria on its surface.</title>
        <authorList>
            <person name="Treitli S.C."/>
            <person name="Kolisko M."/>
            <person name="Husnik F."/>
            <person name="Keeling P."/>
            <person name="Hampl V."/>
        </authorList>
    </citation>
    <scope>NUCLEOTIDE SEQUENCE [LARGE SCALE GENOMIC DNA]</scope>
    <source>
        <strain evidence="8">ST1C</strain>
    </source>
</reference>
<dbReference type="GO" id="GO:0005634">
    <property type="term" value="C:nucleus"/>
    <property type="evidence" value="ECO:0007669"/>
    <property type="project" value="TreeGrafter"/>
</dbReference>
<dbReference type="OrthoDB" id="19779at2759"/>
<dbReference type="SUPFAM" id="SSF56112">
    <property type="entry name" value="Protein kinase-like (PK-like)"/>
    <property type="match status" value="1"/>
</dbReference>
<feature type="region of interest" description="Disordered" evidence="6">
    <location>
        <begin position="1069"/>
        <end position="1123"/>
    </location>
</feature>
<feature type="compositionally biased region" description="Low complexity" evidence="6">
    <location>
        <begin position="223"/>
        <end position="263"/>
    </location>
</feature>
<feature type="region of interest" description="Disordered" evidence="6">
    <location>
        <begin position="466"/>
        <end position="510"/>
    </location>
</feature>
<gene>
    <name evidence="8" type="ORF">EZS28_007359</name>
</gene>
<feature type="compositionally biased region" description="Polar residues" evidence="6">
    <location>
        <begin position="466"/>
        <end position="479"/>
    </location>
</feature>
<proteinExistence type="inferred from homology"/>
<keyword evidence="3 8" id="KW-0418">Kinase</keyword>
<dbReference type="Gene3D" id="1.10.510.10">
    <property type="entry name" value="Transferase(Phosphotransferase) domain 1"/>
    <property type="match status" value="1"/>
</dbReference>
<feature type="region of interest" description="Disordered" evidence="6">
    <location>
        <begin position="69"/>
        <end position="107"/>
    </location>
</feature>
<feature type="compositionally biased region" description="Polar residues" evidence="6">
    <location>
        <begin position="749"/>
        <end position="772"/>
    </location>
</feature>
<dbReference type="EMBL" id="SNRW01001257">
    <property type="protein sequence ID" value="KAA6397111.1"/>
    <property type="molecule type" value="Genomic_DNA"/>
</dbReference>
<evidence type="ECO:0000259" key="7">
    <source>
        <dbReference type="PROSITE" id="PS50011"/>
    </source>
</evidence>
<evidence type="ECO:0000256" key="5">
    <source>
        <dbReference type="ARBA" id="ARBA00037982"/>
    </source>
</evidence>
<accession>A0A5J4WQ49</accession>
<feature type="region of interest" description="Disordered" evidence="6">
    <location>
        <begin position="169"/>
        <end position="200"/>
    </location>
</feature>
<name>A0A5J4WQ49_9EUKA</name>
<feature type="domain" description="Protein kinase" evidence="7">
    <location>
        <begin position="1"/>
        <end position="383"/>
    </location>
</feature>
<evidence type="ECO:0000256" key="2">
    <source>
        <dbReference type="ARBA" id="ARBA00022741"/>
    </source>
</evidence>
<dbReference type="InterPro" id="IPR050339">
    <property type="entry name" value="CC_SR_Kinase"/>
</dbReference>
<comment type="caution">
    <text evidence="8">The sequence shown here is derived from an EMBL/GenBank/DDBJ whole genome shotgun (WGS) entry which is preliminary data.</text>
</comment>
<protein>
    <submittedName>
        <fullName evidence="8">Putative serine/threonine protein kinase</fullName>
    </submittedName>
</protein>
<keyword evidence="2" id="KW-0547">Nucleotide-binding</keyword>
<dbReference type="AlphaFoldDB" id="A0A5J4WQ49"/>
<dbReference type="PROSITE" id="PS50011">
    <property type="entry name" value="PROTEIN_KINASE_DOM"/>
    <property type="match status" value="1"/>
</dbReference>
<dbReference type="InterPro" id="IPR008271">
    <property type="entry name" value="Ser/Thr_kinase_AS"/>
</dbReference>
<feature type="non-terminal residue" evidence="8">
    <location>
        <position position="1123"/>
    </location>
</feature>
<sequence length="1123" mass="127746">MEVKNRLDKQTYAVKVIQMRNAVEGSKRREKVMREIRTLSLMAHENVVRYYQCWVENVDVNAEVAKMMRDDDDEEEEQEKEKNQKELDKQKKKKKDENESSNWDTAISVSKLDNQKIKEKEEQEQMLEGLAHIHSFGIIHRDLKPANIFVTKENTVKIGDFGLAVVQKKKKEKEINDQQQKEKIKRKKEKLNKKQEQVQKKKIERQLMKGIYANSSDSDDSQQDSSYSQQYLNSSSPYSQSQQHSSPLQNTKTTKLSSTFSTSNPLKRKQTGITKQKLVQQSLFVHTTGAGTPIYTAPECKTSGIYDEKCDIFSLGVILFELFAPPPITEQERRINLINLRSRIFPKQFGQRHPRVQRILIQLLSQNPEERPSAVELLNSNLLPPALADLSLRRAIHIVSDPRQTFRKEMLRKLFEHPSSIASRTAALLVSNKKQDKKQINQQKEMGVIIQSYGFTLNLQHKNKQFEAQPSHSQYNKESPSPPGQHYSPILKHYSPPNEHHSPPPISSILLQNSPASIRSITSNSLTLNKQNNQLHQQQLQQSPLFQTDNIIEVVHTAQGVGMQSSVSSGLCCPSKQTSAYNILRKVAQFICELHGAQDIPVPLFIPPTRLPQSNAFYDTLFTNSFIPSSSNTQSNTQQTTTSTTTSQLFPYNYELLCPSGALLSLRSDLTSGFAFDVPLMLQSNGGKIRRYSIGEVWTERKEDIERLNDAYYEERENEIQIDDDEQDEQQEYMNEINNENKDEELSGEWSNTDASNQSKPQPNKNLQSKDNLNENTNLAHENSESETSSSEFSDFAASDAPFICAPTTLQFAECIRVAYDITKICLSMCELRPFIRMEVRIGHISLAALGCALCNVPFNWLIQLQNRFSQKALFGFKQALGGSNSKIKPGNFLMQQPSKDNLLVQNSSTISFVVANGGFYDSLVTFLSKENTDSLPDPMLWIHGTQTNLFSPQIKVPDAFIPSEIVYGEPTHSSAGVTVILSALAPFIHPATYVPNSYLVHRILSENSSCSSFAGVVTATSQMWDFQIPAQFPLVSKDMQDPYMEMGVAADKEIPFVIVLKKVNKRKKEREKDLDRMNQKEKQQEKQQDRERGKSFVDGVNMEKDDTIENEMQRKRSNSINK</sequence>
<comment type="similarity">
    <text evidence="5">Belongs to the protein kinase superfamily. Ser/Thr protein kinase family. GCN2 subfamily.</text>
</comment>
<dbReference type="Gene3D" id="3.30.200.20">
    <property type="entry name" value="Phosphorylase Kinase, domain 1"/>
    <property type="match status" value="1"/>
</dbReference>
<organism evidence="8 9">
    <name type="scientific">Streblomastix strix</name>
    <dbReference type="NCBI Taxonomy" id="222440"/>
    <lineage>
        <taxon>Eukaryota</taxon>
        <taxon>Metamonada</taxon>
        <taxon>Preaxostyla</taxon>
        <taxon>Oxymonadida</taxon>
        <taxon>Streblomastigidae</taxon>
        <taxon>Streblomastix</taxon>
    </lineage>
</organism>
<evidence type="ECO:0000256" key="3">
    <source>
        <dbReference type="ARBA" id="ARBA00022777"/>
    </source>
</evidence>
<keyword evidence="1" id="KW-0808">Transferase</keyword>
<evidence type="ECO:0000313" key="9">
    <source>
        <dbReference type="Proteomes" id="UP000324800"/>
    </source>
</evidence>
<keyword evidence="8" id="KW-0723">Serine/threonine-protein kinase</keyword>
<feature type="region of interest" description="Disordered" evidence="6">
    <location>
        <begin position="742"/>
        <end position="772"/>
    </location>
</feature>
<evidence type="ECO:0000313" key="8">
    <source>
        <dbReference type="EMBL" id="KAA6397111.1"/>
    </source>
</evidence>
<dbReference type="Pfam" id="PF00069">
    <property type="entry name" value="Pkinase"/>
    <property type="match status" value="2"/>
</dbReference>
<feature type="compositionally biased region" description="Basic and acidic residues" evidence="6">
    <location>
        <begin position="1071"/>
        <end position="1115"/>
    </location>
</feature>
<dbReference type="GO" id="GO:0005524">
    <property type="term" value="F:ATP binding"/>
    <property type="evidence" value="ECO:0007669"/>
    <property type="project" value="UniProtKB-KW"/>
</dbReference>
<dbReference type="InterPro" id="IPR000719">
    <property type="entry name" value="Prot_kinase_dom"/>
</dbReference>
<dbReference type="GO" id="GO:0004694">
    <property type="term" value="F:eukaryotic translation initiation factor 2alpha kinase activity"/>
    <property type="evidence" value="ECO:0007669"/>
    <property type="project" value="TreeGrafter"/>
</dbReference>
<dbReference type="SMART" id="SM00220">
    <property type="entry name" value="S_TKc"/>
    <property type="match status" value="1"/>
</dbReference>
<dbReference type="Proteomes" id="UP000324800">
    <property type="component" value="Unassembled WGS sequence"/>
</dbReference>
<dbReference type="PANTHER" id="PTHR11042">
    <property type="entry name" value="EUKARYOTIC TRANSLATION INITIATION FACTOR 2-ALPHA KINASE EIF2-ALPHA KINASE -RELATED"/>
    <property type="match status" value="1"/>
</dbReference>